<accession>A0ACC0WKD4</accession>
<comment type="caution">
    <text evidence="1">The sequence shown here is derived from an EMBL/GenBank/DDBJ whole genome shotgun (WGS) entry which is preliminary data.</text>
</comment>
<name>A0ACC0WKD4_9STRA</name>
<dbReference type="EMBL" id="CM047591">
    <property type="protein sequence ID" value="KAI9919222.1"/>
    <property type="molecule type" value="Genomic_DNA"/>
</dbReference>
<evidence type="ECO:0000313" key="2">
    <source>
        <dbReference type="Proteomes" id="UP001163321"/>
    </source>
</evidence>
<protein>
    <submittedName>
        <fullName evidence="1">Uncharacterized protein</fullName>
    </submittedName>
</protein>
<keyword evidence="2" id="KW-1185">Reference proteome</keyword>
<organism evidence="1 2">
    <name type="scientific">Peronosclerospora sorghi</name>
    <dbReference type="NCBI Taxonomy" id="230839"/>
    <lineage>
        <taxon>Eukaryota</taxon>
        <taxon>Sar</taxon>
        <taxon>Stramenopiles</taxon>
        <taxon>Oomycota</taxon>
        <taxon>Peronosporomycetes</taxon>
        <taxon>Peronosporales</taxon>
        <taxon>Peronosporaceae</taxon>
        <taxon>Peronosclerospora</taxon>
    </lineage>
</organism>
<reference evidence="1 2" key="1">
    <citation type="journal article" date="2022" name="bioRxiv">
        <title>The genome of the oomycete Peronosclerospora sorghi, a cosmopolitan pathogen of maize and sorghum, is inflated with dispersed pseudogenes.</title>
        <authorList>
            <person name="Fletcher K."/>
            <person name="Martin F."/>
            <person name="Isakeit T."/>
            <person name="Cavanaugh K."/>
            <person name="Magill C."/>
            <person name="Michelmore R."/>
        </authorList>
    </citation>
    <scope>NUCLEOTIDE SEQUENCE [LARGE SCALE GENOMIC DNA]</scope>
    <source>
        <strain evidence="1">P6</strain>
    </source>
</reference>
<proteinExistence type="predicted"/>
<sequence>MFVCPSAGCQAHRAFHGARRNLYFQPALTGPPQALRWESLVSEKIKMSSSPCSVSILDFPLHREVLADLITFGMHILYFQTLLVFMSEWLQEANDHCRGFSKMFCQPARPKLMCQWLEYKSAYPKRDLRSNARCEKYCRRRKNLRDRLGISKYRLEDLAKTRKMSTCANAYPLRLRWRG</sequence>
<evidence type="ECO:0000313" key="1">
    <source>
        <dbReference type="EMBL" id="KAI9919222.1"/>
    </source>
</evidence>
<gene>
    <name evidence="1" type="ORF">PsorP6_012146</name>
</gene>
<dbReference type="Proteomes" id="UP001163321">
    <property type="component" value="Chromosome 12"/>
</dbReference>